<proteinExistence type="predicted"/>
<reference evidence="5" key="1">
    <citation type="journal article" date="2019" name="Int. J. Syst. Evol. Microbiol.">
        <title>The Global Catalogue of Microorganisms (GCM) 10K type strain sequencing project: providing services to taxonomists for standard genome sequencing and annotation.</title>
        <authorList>
            <consortium name="The Broad Institute Genomics Platform"/>
            <consortium name="The Broad Institute Genome Sequencing Center for Infectious Disease"/>
            <person name="Wu L."/>
            <person name="Ma J."/>
        </authorList>
    </citation>
    <scope>NUCLEOTIDE SEQUENCE [LARGE SCALE GENOMIC DNA]</scope>
    <source>
        <strain evidence="5">CGMCC 4.7132</strain>
    </source>
</reference>
<evidence type="ECO:0000259" key="3">
    <source>
        <dbReference type="PROSITE" id="PS50234"/>
    </source>
</evidence>
<dbReference type="InterPro" id="IPR022156">
    <property type="entry name" value="Uncharacterised_YfbK_N"/>
</dbReference>
<organism evidence="4 5">
    <name type="scientific">Sphaerisporangium dianthi</name>
    <dbReference type="NCBI Taxonomy" id="1436120"/>
    <lineage>
        <taxon>Bacteria</taxon>
        <taxon>Bacillati</taxon>
        <taxon>Actinomycetota</taxon>
        <taxon>Actinomycetes</taxon>
        <taxon>Streptosporangiales</taxon>
        <taxon>Streptosporangiaceae</taxon>
        <taxon>Sphaerisporangium</taxon>
    </lineage>
</organism>
<evidence type="ECO:0000256" key="1">
    <source>
        <dbReference type="SAM" id="MobiDB-lite"/>
    </source>
</evidence>
<dbReference type="Pfam" id="PF12450">
    <property type="entry name" value="vWF_A"/>
    <property type="match status" value="1"/>
</dbReference>
<dbReference type="PANTHER" id="PTHR10579:SF43">
    <property type="entry name" value="ZINC FINGER (C3HC4-TYPE RING FINGER) FAMILY PROTEIN"/>
    <property type="match status" value="1"/>
</dbReference>
<evidence type="ECO:0000256" key="2">
    <source>
        <dbReference type="SAM" id="SignalP"/>
    </source>
</evidence>
<comment type="caution">
    <text evidence="4">The sequence shown here is derived from an EMBL/GenBank/DDBJ whole genome shotgun (WGS) entry which is preliminary data.</text>
</comment>
<dbReference type="PANTHER" id="PTHR10579">
    <property type="entry name" value="CALCIUM-ACTIVATED CHLORIDE CHANNEL REGULATOR"/>
    <property type="match status" value="1"/>
</dbReference>
<dbReference type="RefSeq" id="WP_380840653.1">
    <property type="nucleotide sequence ID" value="NZ_JBHSFP010000008.1"/>
</dbReference>
<name>A0ABV9CFX5_9ACTN</name>
<evidence type="ECO:0000313" key="5">
    <source>
        <dbReference type="Proteomes" id="UP001596004"/>
    </source>
</evidence>
<dbReference type="InterPro" id="IPR036465">
    <property type="entry name" value="vWFA_dom_sf"/>
</dbReference>
<gene>
    <name evidence="4" type="ORF">ACFO60_14345</name>
</gene>
<feature type="domain" description="VWFA" evidence="3">
    <location>
        <begin position="162"/>
        <end position="335"/>
    </location>
</feature>
<dbReference type="InterPro" id="IPR051266">
    <property type="entry name" value="CLCR"/>
</dbReference>
<dbReference type="PROSITE" id="PS51257">
    <property type="entry name" value="PROKAR_LIPOPROTEIN"/>
    <property type="match status" value="1"/>
</dbReference>
<dbReference type="Gene3D" id="3.40.50.410">
    <property type="entry name" value="von Willebrand factor, type A domain"/>
    <property type="match status" value="1"/>
</dbReference>
<dbReference type="EMBL" id="JBHSFP010000008">
    <property type="protein sequence ID" value="MFC4531951.1"/>
    <property type="molecule type" value="Genomic_DNA"/>
</dbReference>
<dbReference type="InterPro" id="IPR002035">
    <property type="entry name" value="VWF_A"/>
</dbReference>
<sequence>MKSRILICVLAALALLASACGASSNDTTAAREPSHPAGGTARQGQGEGDASGNDAPEGSATGRAAPTARAEPADEISTFALDVDTASYGYARSTLKAGRLPDPAQVRPEEFVNAFRQGYPEPPGDGFAVQLDGARGPAEGTALLRVGLQTRTADAAARRPANLTFVVDVSGSMGDPGRLDLVRDALHTLVDQLGPGDQVSIVSFSDQARLRLSMTPAGERRELHAAIDTLATEGSTDVSAGLVAGYAEAARAFRPVATNRVILLSDGLANTGDTTWQGILDRVEEAAGRRITLLCVGVGREYGDTLMEQLADHGDGAAVYVASTEEAREVFVDRLPANLDLRARDAKAQVAFNPATVASYRLLGYENRALAAQDFRDDAKDGGEVGPGHAVTALYSVRLRPGTSGQLAMATVRWQDPDTREPAETSRALEVAGLSDRLWEEAPPRLQVDAVVAVFAQRLRRAEEEMFTEDLGALAGHAERLAAATEDPMVTELAELIRRAGSLD</sequence>
<dbReference type="InterPro" id="IPR021908">
    <property type="entry name" value="YfbK_C"/>
</dbReference>
<keyword evidence="2" id="KW-0732">Signal</keyword>
<feature type="region of interest" description="Disordered" evidence="1">
    <location>
        <begin position="24"/>
        <end position="73"/>
    </location>
</feature>
<dbReference type="Proteomes" id="UP001596004">
    <property type="component" value="Unassembled WGS sequence"/>
</dbReference>
<keyword evidence="5" id="KW-1185">Reference proteome</keyword>
<dbReference type="PROSITE" id="PS50234">
    <property type="entry name" value="VWFA"/>
    <property type="match status" value="1"/>
</dbReference>
<evidence type="ECO:0000313" key="4">
    <source>
        <dbReference type="EMBL" id="MFC4531951.1"/>
    </source>
</evidence>
<accession>A0ABV9CFX5</accession>
<dbReference type="Pfam" id="PF00092">
    <property type="entry name" value="VWA"/>
    <property type="match status" value="1"/>
</dbReference>
<feature type="chain" id="PRO_5047303596" evidence="2">
    <location>
        <begin position="25"/>
        <end position="504"/>
    </location>
</feature>
<dbReference type="Pfam" id="PF12034">
    <property type="entry name" value="YfbK_C"/>
    <property type="match status" value="1"/>
</dbReference>
<feature type="signal peptide" evidence="2">
    <location>
        <begin position="1"/>
        <end position="24"/>
    </location>
</feature>
<dbReference type="SMART" id="SM00327">
    <property type="entry name" value="VWA"/>
    <property type="match status" value="1"/>
</dbReference>
<protein>
    <submittedName>
        <fullName evidence="4">von Willebrand factor type A domain-containing protein</fullName>
    </submittedName>
</protein>
<dbReference type="SUPFAM" id="SSF53300">
    <property type="entry name" value="vWA-like"/>
    <property type="match status" value="1"/>
</dbReference>